<dbReference type="EMBL" id="CYKH01001807">
    <property type="protein sequence ID" value="CUG90286.1"/>
    <property type="molecule type" value="Genomic_DNA"/>
</dbReference>
<dbReference type="InterPro" id="IPR037239">
    <property type="entry name" value="OSBP_sf"/>
</dbReference>
<feature type="compositionally biased region" description="Polar residues" evidence="3">
    <location>
        <begin position="291"/>
        <end position="314"/>
    </location>
</feature>
<protein>
    <submittedName>
        <fullName evidence="5">Oxysterol-binding protein, putative</fullName>
    </submittedName>
</protein>
<reference evidence="6" key="1">
    <citation type="submission" date="2015-09" db="EMBL/GenBank/DDBJ databases">
        <authorList>
            <consortium name="Pathogen Informatics"/>
        </authorList>
    </citation>
    <scope>NUCLEOTIDE SEQUENCE [LARGE SCALE GENOMIC DNA]</scope>
    <source>
        <strain evidence="6">Lake Konstanz</strain>
    </source>
</reference>
<accession>A0A0S4JFS2</accession>
<dbReference type="GO" id="GO:0016020">
    <property type="term" value="C:membrane"/>
    <property type="evidence" value="ECO:0007669"/>
    <property type="project" value="TreeGrafter"/>
</dbReference>
<keyword evidence="6" id="KW-1185">Reference proteome</keyword>
<dbReference type="PROSITE" id="PS01013">
    <property type="entry name" value="OSBP"/>
    <property type="match status" value="1"/>
</dbReference>
<dbReference type="Pfam" id="PF01237">
    <property type="entry name" value="Oxysterol_BP"/>
    <property type="match status" value="1"/>
</dbReference>
<evidence type="ECO:0000256" key="1">
    <source>
        <dbReference type="ARBA" id="ARBA00008842"/>
    </source>
</evidence>
<feature type="transmembrane region" description="Helical" evidence="4">
    <location>
        <begin position="22"/>
        <end position="44"/>
    </location>
</feature>
<dbReference type="Proteomes" id="UP000051952">
    <property type="component" value="Unassembled WGS sequence"/>
</dbReference>
<dbReference type="GO" id="GO:0032934">
    <property type="term" value="F:sterol binding"/>
    <property type="evidence" value="ECO:0007669"/>
    <property type="project" value="TreeGrafter"/>
</dbReference>
<evidence type="ECO:0000256" key="3">
    <source>
        <dbReference type="SAM" id="MobiDB-lite"/>
    </source>
</evidence>
<dbReference type="OrthoDB" id="14833at2759"/>
<dbReference type="Gene3D" id="2.40.160.120">
    <property type="match status" value="1"/>
</dbReference>
<comment type="similarity">
    <text evidence="1 2">Belongs to the OSBP family.</text>
</comment>
<sequence>MIMLLGDNNNDNGTNTTNNNNLYYLIGALGGVAILVTVVSHCVVSLRISILASMLLQDPLVIVGDPVCLKKLSRTPWYGVSEVDTLQLAILQTYNAYALNNASSPMSGKRGRGEGGGYDSDLDKVEWRTAVSDDDRYTPVGGSGGVGNNNNSDQHIGSLPFDPLEAFLLSQKKHQPPIAPMQEADSTIAMERSDAAAAVHHRRTSSGGSGRSKAASVLQRFFTPRGGKTPAFPVAASHPGGVSAADADEPISQSYESADFRSFPPSSFDERSLLGSAKPTPRLLGQQQQQASSYGATTTNGIRASGSTGNINHSDSAEFVDMERAGGAPVSTSITVRPAASGSVIAHVDDEELCDPCRDNQNPQWHVLARGLKLQSSIFVQLLSSIRVGQSLSSVTLPVHILESRSLLEMLGDIFVNWEMLIPIAMDRIASPEERIIQMFKWFISGYHCKPRGPKKPYNPILGEVVQLKFPSYSNPAAGTFPVKSNGDRSLVYIAEQVSHHPPVTAFAASYANLLSVNGVYLPKGKMVGLNCAASIGEGSFVVTFPTTGYKYRLTFPTAYVSGIVAGTPQLELGGTVHISDLGGSTYSAAVEFLRKGWLSGSFDQVHCKIFKGGDGDQRNVVKEYIGTWHDKIFAKTPGASTSAKNAMGELFFDPKVLEAQLGGTHRPLAVNCANHPKQSRAIWRDLTPSLRAGNADVATTAKTRVENAQRLERKIMAQENREHETQFFKFIAGRLVKDASDEERGDEENWDFVGQTQLDRY</sequence>
<keyword evidence="4" id="KW-0472">Membrane</keyword>
<dbReference type="PANTHER" id="PTHR10972">
    <property type="entry name" value="OXYSTEROL-BINDING PROTEIN-RELATED"/>
    <property type="match status" value="1"/>
</dbReference>
<name>A0A0S4JFS2_BODSA</name>
<dbReference type="SUPFAM" id="SSF144000">
    <property type="entry name" value="Oxysterol-binding protein-like"/>
    <property type="match status" value="1"/>
</dbReference>
<dbReference type="InterPro" id="IPR000648">
    <property type="entry name" value="Oxysterol-bd"/>
</dbReference>
<dbReference type="Gene3D" id="1.10.287.2720">
    <property type="match status" value="1"/>
</dbReference>
<feature type="region of interest" description="Disordered" evidence="3">
    <location>
        <begin position="255"/>
        <end position="314"/>
    </location>
</feature>
<dbReference type="InterPro" id="IPR018494">
    <property type="entry name" value="Oxysterol-bd_CS"/>
</dbReference>
<organism evidence="5 6">
    <name type="scientific">Bodo saltans</name>
    <name type="common">Flagellated protozoan</name>
    <dbReference type="NCBI Taxonomy" id="75058"/>
    <lineage>
        <taxon>Eukaryota</taxon>
        <taxon>Discoba</taxon>
        <taxon>Euglenozoa</taxon>
        <taxon>Kinetoplastea</taxon>
        <taxon>Metakinetoplastina</taxon>
        <taxon>Eubodonida</taxon>
        <taxon>Bodonidae</taxon>
        <taxon>Bodo</taxon>
    </lineage>
</organism>
<dbReference type="GO" id="GO:0005829">
    <property type="term" value="C:cytosol"/>
    <property type="evidence" value="ECO:0007669"/>
    <property type="project" value="TreeGrafter"/>
</dbReference>
<keyword evidence="4" id="KW-1133">Transmembrane helix</keyword>
<evidence type="ECO:0000313" key="6">
    <source>
        <dbReference type="Proteomes" id="UP000051952"/>
    </source>
</evidence>
<dbReference type="Gene3D" id="3.30.70.3490">
    <property type="match status" value="1"/>
</dbReference>
<dbReference type="VEuPathDB" id="TriTrypDB:BSAL_25925"/>
<keyword evidence="4" id="KW-0812">Transmembrane</keyword>
<evidence type="ECO:0000256" key="2">
    <source>
        <dbReference type="RuleBase" id="RU003844"/>
    </source>
</evidence>
<dbReference type="PANTHER" id="PTHR10972:SF102">
    <property type="entry name" value="OXYSTEROL-BINDING PROTEIN"/>
    <property type="match status" value="1"/>
</dbReference>
<evidence type="ECO:0000313" key="5">
    <source>
        <dbReference type="EMBL" id="CUG90286.1"/>
    </source>
</evidence>
<dbReference type="AlphaFoldDB" id="A0A0S4JFS2"/>
<evidence type="ECO:0000256" key="4">
    <source>
        <dbReference type="SAM" id="Phobius"/>
    </source>
</evidence>
<proteinExistence type="inferred from homology"/>
<gene>
    <name evidence="5" type="ORF">BSAL_25925</name>
</gene>